<reference evidence="2" key="1">
    <citation type="submission" date="2011-12" db="EMBL/GenBank/DDBJ databases">
        <title>Complete genome sequence of Streptomyces cattleya strain DSM 46488.</title>
        <authorList>
            <person name="Ou H.-Y."/>
            <person name="Li P."/>
            <person name="Zhao C."/>
            <person name="O'Hagan D."/>
            <person name="Deng Z."/>
        </authorList>
    </citation>
    <scope>NUCLEOTIDE SEQUENCE [LARGE SCALE GENOMIC DNA]</scope>
    <source>
        <strain evidence="2">ATCC 35852 / DSM 46488 / JCM 4925 / NBRC 14057 / NRRL 8057</strain>
    </source>
</reference>
<dbReference type="KEGG" id="sct:SCAT_1329"/>
<dbReference type="HOGENOM" id="CLU_3123047_0_0_11"/>
<evidence type="ECO:0000313" key="1">
    <source>
        <dbReference type="EMBL" id="AEW93695.1"/>
    </source>
</evidence>
<gene>
    <name evidence="1" type="ordered locus">SCATT_13240</name>
</gene>
<name>F8K207_STREN</name>
<dbReference type="EMBL" id="CP003219">
    <property type="protein sequence ID" value="AEW93695.1"/>
    <property type="molecule type" value="Genomic_DNA"/>
</dbReference>
<proteinExistence type="predicted"/>
<accession>G8WTQ2</accession>
<dbReference type="Proteomes" id="UP000007842">
    <property type="component" value="Chromosome"/>
</dbReference>
<dbReference type="AlphaFoldDB" id="F8K207"/>
<organism evidence="1 2">
    <name type="scientific">Streptantibioticus cattleyicolor (strain ATCC 35852 / DSM 46488 / JCM 4925 / NBRC 14057 / NRRL 8057)</name>
    <name type="common">Streptomyces cattleya</name>
    <dbReference type="NCBI Taxonomy" id="1003195"/>
    <lineage>
        <taxon>Bacteria</taxon>
        <taxon>Bacillati</taxon>
        <taxon>Actinomycetota</taxon>
        <taxon>Actinomycetes</taxon>
        <taxon>Kitasatosporales</taxon>
        <taxon>Streptomycetaceae</taxon>
        <taxon>Streptantibioticus</taxon>
    </lineage>
</organism>
<evidence type="ECO:0000313" key="2">
    <source>
        <dbReference type="Proteomes" id="UP000007842"/>
    </source>
</evidence>
<keyword evidence="2" id="KW-1185">Reference proteome</keyword>
<dbReference type="KEGG" id="scy:SCATT_13240"/>
<protein>
    <submittedName>
        <fullName evidence="1">Uncharacterized protein</fullName>
    </submittedName>
</protein>
<accession>F8K207</accession>
<dbReference type="PATRIC" id="fig|1003195.11.peg.2909"/>
<sequence>MVVVTAWAYENAVGIVLLDKVAANTDNVEQALVDQGFSRPWVHRPRRRSS</sequence>